<dbReference type="EMBL" id="JBHSRS010000066">
    <property type="protein sequence ID" value="MFC6282093.1"/>
    <property type="molecule type" value="Genomic_DNA"/>
</dbReference>
<comment type="caution">
    <text evidence="1">The sequence shown here is derived from an EMBL/GenBank/DDBJ whole genome shotgun (WGS) entry which is preliminary data.</text>
</comment>
<dbReference type="Proteomes" id="UP001596270">
    <property type="component" value="Unassembled WGS sequence"/>
</dbReference>
<evidence type="ECO:0000313" key="2">
    <source>
        <dbReference type="Proteomes" id="UP001596270"/>
    </source>
</evidence>
<evidence type="ECO:0000313" key="1">
    <source>
        <dbReference type="EMBL" id="MFC6282093.1"/>
    </source>
</evidence>
<gene>
    <name evidence="1" type="ORF">ACFQND_12740</name>
</gene>
<accession>A0ABW1TXR8</accession>
<proteinExistence type="predicted"/>
<organism evidence="1 2">
    <name type="scientific">Polaromonas aquatica</name>
    <dbReference type="NCBI Taxonomy" id="332657"/>
    <lineage>
        <taxon>Bacteria</taxon>
        <taxon>Pseudomonadati</taxon>
        <taxon>Pseudomonadota</taxon>
        <taxon>Betaproteobacteria</taxon>
        <taxon>Burkholderiales</taxon>
        <taxon>Comamonadaceae</taxon>
        <taxon>Polaromonas</taxon>
    </lineage>
</organism>
<protein>
    <submittedName>
        <fullName evidence="1">Uncharacterized protein</fullName>
    </submittedName>
</protein>
<sequence>MQHKEPARRDELIELIRNGSTDPRIYEEVKKFNEAQLALRKERKLAVASIVEKMLEAKPPISIKELVEEDPSMLPSIEAIYDINAFKAGANSFGVTFRANGRKSGASSAARGRDLGPPILVIKVPGAKGQPMTIFKNSDLPPDTSSANPLKNSFLHVKGKGKDIAASLRSFVPEGSTEAKQFLATEEGNKFIARWAGWISRDGKRKDSI</sequence>
<name>A0ABW1TXR8_9BURK</name>
<reference evidence="2" key="1">
    <citation type="journal article" date="2019" name="Int. J. Syst. Evol. Microbiol.">
        <title>The Global Catalogue of Microorganisms (GCM) 10K type strain sequencing project: providing services to taxonomists for standard genome sequencing and annotation.</title>
        <authorList>
            <consortium name="The Broad Institute Genomics Platform"/>
            <consortium name="The Broad Institute Genome Sequencing Center for Infectious Disease"/>
            <person name="Wu L."/>
            <person name="Ma J."/>
        </authorList>
    </citation>
    <scope>NUCLEOTIDE SEQUENCE [LARGE SCALE GENOMIC DNA]</scope>
    <source>
        <strain evidence="2">CCUG 39402</strain>
    </source>
</reference>
<keyword evidence="2" id="KW-1185">Reference proteome</keyword>
<dbReference type="RefSeq" id="WP_377413725.1">
    <property type="nucleotide sequence ID" value="NZ_JBHSRS010000066.1"/>
</dbReference>